<reference evidence="1 2" key="1">
    <citation type="submission" date="2023-11" db="EMBL/GenBank/DDBJ databases">
        <title>Draft genome sequence of a psychrophilic Clostridium strain from permafrost water brine.</title>
        <authorList>
            <person name="Shcherbakova V.A."/>
            <person name="Trubitsyn V.E."/>
            <person name="Zakharyuk A.G."/>
        </authorList>
    </citation>
    <scope>NUCLEOTIDE SEQUENCE [LARGE SCALE GENOMIC DNA]</scope>
    <source>
        <strain evidence="1 2">14F</strain>
    </source>
</reference>
<gene>
    <name evidence="1" type="ORF">SJI18_21905</name>
</gene>
<organism evidence="1 2">
    <name type="scientific">Clostridium frigoriphilum</name>
    <dbReference type="NCBI Taxonomy" id="443253"/>
    <lineage>
        <taxon>Bacteria</taxon>
        <taxon>Bacillati</taxon>
        <taxon>Bacillota</taxon>
        <taxon>Clostridia</taxon>
        <taxon>Eubacteriales</taxon>
        <taxon>Clostridiaceae</taxon>
        <taxon>Clostridium</taxon>
    </lineage>
</organism>
<comment type="caution">
    <text evidence="1">The sequence shown here is derived from an EMBL/GenBank/DDBJ whole genome shotgun (WGS) entry which is preliminary data.</text>
</comment>
<dbReference type="Proteomes" id="UP001498469">
    <property type="component" value="Unassembled WGS sequence"/>
</dbReference>
<dbReference type="EMBL" id="JAZHFS010000034">
    <property type="protein sequence ID" value="MEF2114947.1"/>
    <property type="molecule type" value="Genomic_DNA"/>
</dbReference>
<name>A0ABU7UUB4_9CLOT</name>
<evidence type="ECO:0000313" key="2">
    <source>
        <dbReference type="Proteomes" id="UP001498469"/>
    </source>
</evidence>
<sequence>MRLISVPVSVIELLKKYKLWQSEEKLNLGELWHKENSFLFTTYDGKAIFLSTISKWFLIFLRKHNELITKDDKISDKEKYLLPEVNFHGSRDYGECSTLYFLLTV</sequence>
<proteinExistence type="predicted"/>
<evidence type="ECO:0000313" key="1">
    <source>
        <dbReference type="EMBL" id="MEF2114947.1"/>
    </source>
</evidence>
<accession>A0ABU7UUB4</accession>
<dbReference type="RefSeq" id="WP_216254881.1">
    <property type="nucleotide sequence ID" value="NZ_JAZHFS010000034.1"/>
</dbReference>
<keyword evidence="2" id="KW-1185">Reference proteome</keyword>
<protein>
    <submittedName>
        <fullName evidence="1">Uncharacterized protein</fullName>
    </submittedName>
</protein>